<protein>
    <submittedName>
        <fullName evidence="1">Uncharacterized protein</fullName>
    </submittedName>
</protein>
<accession>A0A6J4KW11</accession>
<dbReference type="AlphaFoldDB" id="A0A6J4KW11"/>
<evidence type="ECO:0000313" key="1">
    <source>
        <dbReference type="EMBL" id="CAA9316319.1"/>
    </source>
</evidence>
<sequence length="32" mass="3422">GINFQRIVLETKAIVMGILKPAPVTGNLQGQD</sequence>
<organism evidence="1">
    <name type="scientific">uncultured Cytophagales bacterium</name>
    <dbReference type="NCBI Taxonomy" id="158755"/>
    <lineage>
        <taxon>Bacteria</taxon>
        <taxon>Pseudomonadati</taxon>
        <taxon>Bacteroidota</taxon>
        <taxon>Sphingobacteriia</taxon>
        <taxon>Sphingobacteriales</taxon>
        <taxon>environmental samples</taxon>
    </lineage>
</organism>
<dbReference type="EMBL" id="CADCTQ010000547">
    <property type="protein sequence ID" value="CAA9316319.1"/>
    <property type="molecule type" value="Genomic_DNA"/>
</dbReference>
<feature type="non-terminal residue" evidence="1">
    <location>
        <position position="1"/>
    </location>
</feature>
<name>A0A6J4KW11_9SPHI</name>
<proteinExistence type="predicted"/>
<reference evidence="1" key="1">
    <citation type="submission" date="2020-02" db="EMBL/GenBank/DDBJ databases">
        <authorList>
            <person name="Meier V. D."/>
        </authorList>
    </citation>
    <scope>NUCLEOTIDE SEQUENCE</scope>
    <source>
        <strain evidence="1">AVDCRST_MAG56</strain>
    </source>
</reference>
<gene>
    <name evidence="1" type="ORF">AVDCRST_MAG56-6646</name>
</gene>